<gene>
    <name evidence="1" type="ORF">QAD02_007894</name>
</gene>
<dbReference type="Proteomes" id="UP001239111">
    <property type="component" value="Chromosome 4"/>
</dbReference>
<accession>A0ACC2N581</accession>
<name>A0ACC2N581_9HYME</name>
<dbReference type="EMBL" id="CM056744">
    <property type="protein sequence ID" value="KAJ8666232.1"/>
    <property type="molecule type" value="Genomic_DNA"/>
</dbReference>
<comment type="caution">
    <text evidence="1">The sequence shown here is derived from an EMBL/GenBank/DDBJ whole genome shotgun (WGS) entry which is preliminary data.</text>
</comment>
<sequence length="342" mass="39419">MISEKAERAALLNRIRAQKHREKNKRLRLDSSFGPDEQSGPSSGQDLNASSKIYPKSSPTHQVIQQESSYRTKMCTRILRAQRVTPHNSQVQLVAFLCPTVIINTVMIKMLLKSQLLNVRILKMLPTDLQLSHKIKKFNVCGPLDTSEYVYSGVAIHSQKIVNIDLHIENILWLLIHVDGMTPYKSSPMNFWPILGLILHQSASYKPFVIGAYYGRGKPSSVYLYLDDVIAELNHLCKERTFIKGRHFEIEIKCFCCDKPARSFLKCVVNHGAYYACDRCWVIGFYYSNRVLYLLRECQQGTDESVRNRDNPEHHDETLLSPLLELKDEEDKPLDLTKFFIQ</sequence>
<keyword evidence="2" id="KW-1185">Reference proteome</keyword>
<evidence type="ECO:0000313" key="1">
    <source>
        <dbReference type="EMBL" id="KAJ8666232.1"/>
    </source>
</evidence>
<organism evidence="1 2">
    <name type="scientific">Eretmocerus hayati</name>
    <dbReference type="NCBI Taxonomy" id="131215"/>
    <lineage>
        <taxon>Eukaryota</taxon>
        <taxon>Metazoa</taxon>
        <taxon>Ecdysozoa</taxon>
        <taxon>Arthropoda</taxon>
        <taxon>Hexapoda</taxon>
        <taxon>Insecta</taxon>
        <taxon>Pterygota</taxon>
        <taxon>Neoptera</taxon>
        <taxon>Endopterygota</taxon>
        <taxon>Hymenoptera</taxon>
        <taxon>Apocrita</taxon>
        <taxon>Proctotrupomorpha</taxon>
        <taxon>Chalcidoidea</taxon>
        <taxon>Aphelinidae</taxon>
        <taxon>Aphelininae</taxon>
        <taxon>Eretmocerus</taxon>
    </lineage>
</organism>
<evidence type="ECO:0000313" key="2">
    <source>
        <dbReference type="Proteomes" id="UP001239111"/>
    </source>
</evidence>
<protein>
    <submittedName>
        <fullName evidence="1">Uncharacterized protein</fullName>
    </submittedName>
</protein>
<reference evidence="1" key="1">
    <citation type="submission" date="2023-04" db="EMBL/GenBank/DDBJ databases">
        <title>A chromosome-level genome assembly of the parasitoid wasp Eretmocerus hayati.</title>
        <authorList>
            <person name="Zhong Y."/>
            <person name="Liu S."/>
            <person name="Liu Y."/>
        </authorList>
    </citation>
    <scope>NUCLEOTIDE SEQUENCE</scope>
    <source>
        <strain evidence="1">ZJU_SS_LIU_2023</strain>
    </source>
</reference>
<proteinExistence type="predicted"/>